<organism evidence="1 2">
    <name type="scientific">Pseudomonas fluorescens</name>
    <dbReference type="NCBI Taxonomy" id="294"/>
    <lineage>
        <taxon>Bacteria</taxon>
        <taxon>Pseudomonadati</taxon>
        <taxon>Pseudomonadota</taxon>
        <taxon>Gammaproteobacteria</taxon>
        <taxon>Pseudomonadales</taxon>
        <taxon>Pseudomonadaceae</taxon>
        <taxon>Pseudomonas</taxon>
    </lineage>
</organism>
<reference evidence="1 2" key="1">
    <citation type="submission" date="2015-09" db="EMBL/GenBank/DDBJ databases">
        <authorList>
            <person name="Jackson K.R."/>
            <person name="Lunt B.L."/>
            <person name="Fisher J.N.B."/>
            <person name="Gardner A.V."/>
            <person name="Bailey M.E."/>
            <person name="Deus L.M."/>
            <person name="Earl A.S."/>
            <person name="Gibby P.D."/>
            <person name="Hartmann K.A."/>
            <person name="Liu J.E."/>
            <person name="Manci A.M."/>
            <person name="Nielsen D.A."/>
            <person name="Solomon M.B."/>
            <person name="Breakwell D.P."/>
            <person name="Burnett S.H."/>
            <person name="Grose J.H."/>
        </authorList>
    </citation>
    <scope>NUCLEOTIDE SEQUENCE [LARGE SCALE GENOMIC DNA]</scope>
    <source>
        <strain evidence="1 2">S613</strain>
    </source>
</reference>
<proteinExistence type="predicted"/>
<dbReference type="AlphaFoldDB" id="A0A0P8X4G8"/>
<name>A0A0P8X4G8_PSEFL</name>
<dbReference type="EMBL" id="LJXB01000062">
    <property type="protein sequence ID" value="KPU60976.1"/>
    <property type="molecule type" value="Genomic_DNA"/>
</dbReference>
<protein>
    <submittedName>
        <fullName evidence="1">Uncharacterized protein</fullName>
    </submittedName>
</protein>
<dbReference type="Proteomes" id="UP000050349">
    <property type="component" value="Unassembled WGS sequence"/>
</dbReference>
<evidence type="ECO:0000313" key="1">
    <source>
        <dbReference type="EMBL" id="KPU60976.1"/>
    </source>
</evidence>
<dbReference type="PATRIC" id="fig|294.162.peg.1270"/>
<evidence type="ECO:0000313" key="2">
    <source>
        <dbReference type="Proteomes" id="UP000050349"/>
    </source>
</evidence>
<dbReference type="RefSeq" id="WP_057396608.1">
    <property type="nucleotide sequence ID" value="NZ_LJXB01000062.1"/>
</dbReference>
<sequence>MTGATTSPRPGTFPAKRIAFHELADALYQYSRGYTEQNERDFERFQQACRKGRLRARSEADFAADHLP</sequence>
<gene>
    <name evidence="1" type="ORF">AN403_5107</name>
</gene>
<accession>A0A0P8X4G8</accession>
<dbReference type="OrthoDB" id="1491115at2"/>
<comment type="caution">
    <text evidence="1">The sequence shown here is derived from an EMBL/GenBank/DDBJ whole genome shotgun (WGS) entry which is preliminary data.</text>
</comment>